<gene>
    <name evidence="1" type="ORF">R5R35_011830</name>
</gene>
<reference evidence="1 2" key="1">
    <citation type="submission" date="2024-03" db="EMBL/GenBank/DDBJ databases">
        <title>The genome assembly and annotation of the cricket Gryllus longicercus Weissman &amp; Gray.</title>
        <authorList>
            <person name="Szrajer S."/>
            <person name="Gray D."/>
            <person name="Ylla G."/>
        </authorList>
    </citation>
    <scope>NUCLEOTIDE SEQUENCE [LARGE SCALE GENOMIC DNA]</scope>
    <source>
        <strain evidence="1">DAG 2021-001</strain>
        <tissue evidence="1">Whole body minus gut</tissue>
    </source>
</reference>
<dbReference type="EMBL" id="JAZDUA010000013">
    <property type="protein sequence ID" value="KAK7873486.1"/>
    <property type="molecule type" value="Genomic_DNA"/>
</dbReference>
<sequence>MRDISNNTRRLLAEKIINDVLFMAEMGQLTLSHSIRGSIVTNNEHVVNNDEYPQAGSNCYQGLYPETLSGAATNSENSNQSLTSYVTNFSDT</sequence>
<evidence type="ECO:0000313" key="2">
    <source>
        <dbReference type="Proteomes" id="UP001378592"/>
    </source>
</evidence>
<dbReference type="AlphaFoldDB" id="A0AAN9W0H9"/>
<keyword evidence="2" id="KW-1185">Reference proteome</keyword>
<evidence type="ECO:0000313" key="1">
    <source>
        <dbReference type="EMBL" id="KAK7873486.1"/>
    </source>
</evidence>
<protein>
    <submittedName>
        <fullName evidence="1">Uncharacterized protein</fullName>
    </submittedName>
</protein>
<organism evidence="1 2">
    <name type="scientific">Gryllus longicercus</name>
    <dbReference type="NCBI Taxonomy" id="2509291"/>
    <lineage>
        <taxon>Eukaryota</taxon>
        <taxon>Metazoa</taxon>
        <taxon>Ecdysozoa</taxon>
        <taxon>Arthropoda</taxon>
        <taxon>Hexapoda</taxon>
        <taxon>Insecta</taxon>
        <taxon>Pterygota</taxon>
        <taxon>Neoptera</taxon>
        <taxon>Polyneoptera</taxon>
        <taxon>Orthoptera</taxon>
        <taxon>Ensifera</taxon>
        <taxon>Gryllidea</taxon>
        <taxon>Grylloidea</taxon>
        <taxon>Gryllidae</taxon>
        <taxon>Gryllinae</taxon>
        <taxon>Gryllus</taxon>
    </lineage>
</organism>
<name>A0AAN9W0H9_9ORTH</name>
<comment type="caution">
    <text evidence="1">The sequence shown here is derived from an EMBL/GenBank/DDBJ whole genome shotgun (WGS) entry which is preliminary data.</text>
</comment>
<dbReference type="Proteomes" id="UP001378592">
    <property type="component" value="Unassembled WGS sequence"/>
</dbReference>
<proteinExistence type="predicted"/>
<accession>A0AAN9W0H9</accession>